<dbReference type="Proteomes" id="UP001162891">
    <property type="component" value="Chromosome"/>
</dbReference>
<dbReference type="SUPFAM" id="SSF63411">
    <property type="entry name" value="LuxS/MPP-like metallohydrolase"/>
    <property type="match status" value="2"/>
</dbReference>
<evidence type="ECO:0000313" key="4">
    <source>
        <dbReference type="Proteomes" id="UP001162891"/>
    </source>
</evidence>
<protein>
    <submittedName>
        <fullName evidence="3">Peptidase M16</fullName>
    </submittedName>
</protein>
<organism evidence="3 4">
    <name type="scientific">Anaeromyxobacter oryzae</name>
    <dbReference type="NCBI Taxonomy" id="2918170"/>
    <lineage>
        <taxon>Bacteria</taxon>
        <taxon>Pseudomonadati</taxon>
        <taxon>Myxococcota</taxon>
        <taxon>Myxococcia</taxon>
        <taxon>Myxococcales</taxon>
        <taxon>Cystobacterineae</taxon>
        <taxon>Anaeromyxobacteraceae</taxon>
        <taxon>Anaeromyxobacter</taxon>
    </lineage>
</organism>
<dbReference type="Gene3D" id="3.30.830.10">
    <property type="entry name" value="Metalloenzyme, LuxS/M16 peptidase-like"/>
    <property type="match status" value="2"/>
</dbReference>
<evidence type="ECO:0000313" key="3">
    <source>
        <dbReference type="EMBL" id="BDG03605.1"/>
    </source>
</evidence>
<dbReference type="InterPro" id="IPR007863">
    <property type="entry name" value="Peptidase_M16_C"/>
</dbReference>
<dbReference type="Pfam" id="PF00675">
    <property type="entry name" value="Peptidase_M16"/>
    <property type="match status" value="1"/>
</dbReference>
<feature type="domain" description="Peptidase M16 C-terminal" evidence="2">
    <location>
        <begin position="208"/>
        <end position="380"/>
    </location>
</feature>
<dbReference type="InterPro" id="IPR050361">
    <property type="entry name" value="MPP/UQCRC_Complex"/>
</dbReference>
<sequence>MHALVAAAVAILLSAEPGNPAAEAPRESPPPPGPTPAFRLPALRRFTLDNGLQVTLVTVGQMPKVTVQLAVRIGTGDEAATETGLAKLVADMLVEGTKTRSAPELAALAARWGGSVETAVTADETTVGGTVLSEFAPDLVALVADVARNPAFPEKELERVRTDRIREITIARTIPQTLAQERFLALTYPGHAYGRLLPTPEQVKGYARADVVKFHAASFGAGRAHLYVAGRFDAARTEAAIREAFAGWARGAPRQPVAARPASKREVNLVERPGAVQSTLYVGLPVLDPRSPDYLKLVVTNTLLGGYFSSRMTANLREAKGYTYSPRSLVSVRAGAPGYWVQVADVTTAVTGASLKEIFGEIDRLRAEPPTAKELQAVQAYLAGQYVLEVSRREGLIERLRFVDLHGLPETWLEQYVPTVKAVTPADVQAMARTWLDGSRMTVVVVGDRKEIEGQVKPFGDVVVAAPPRT</sequence>
<evidence type="ECO:0000259" key="2">
    <source>
        <dbReference type="Pfam" id="PF05193"/>
    </source>
</evidence>
<dbReference type="EMBL" id="AP025591">
    <property type="protein sequence ID" value="BDG03605.1"/>
    <property type="molecule type" value="Genomic_DNA"/>
</dbReference>
<evidence type="ECO:0000259" key="1">
    <source>
        <dbReference type="Pfam" id="PF00675"/>
    </source>
</evidence>
<feature type="domain" description="Peptidase M16 N-terminal" evidence="1">
    <location>
        <begin position="63"/>
        <end position="197"/>
    </location>
</feature>
<accession>A0ABM7WVT0</accession>
<gene>
    <name evidence="3" type="ORF">AMOR_26010</name>
</gene>
<dbReference type="InterPro" id="IPR011765">
    <property type="entry name" value="Pept_M16_N"/>
</dbReference>
<proteinExistence type="predicted"/>
<reference evidence="4" key="1">
    <citation type="journal article" date="2022" name="Int. J. Syst. Evol. Microbiol.">
        <title>Anaeromyxobacter oryzae sp. nov., Anaeromyxobacter diazotrophicus sp. nov. and Anaeromyxobacter paludicola sp. nov., isolated from paddy soils.</title>
        <authorList>
            <person name="Itoh H."/>
            <person name="Xu Z."/>
            <person name="Mise K."/>
            <person name="Masuda Y."/>
            <person name="Ushijima N."/>
            <person name="Hayakawa C."/>
            <person name="Shiratori Y."/>
            <person name="Senoo K."/>
        </authorList>
    </citation>
    <scope>NUCLEOTIDE SEQUENCE [LARGE SCALE GENOMIC DNA]</scope>
    <source>
        <strain evidence="4">Red232</strain>
    </source>
</reference>
<dbReference type="PANTHER" id="PTHR11851">
    <property type="entry name" value="METALLOPROTEASE"/>
    <property type="match status" value="1"/>
</dbReference>
<dbReference type="InterPro" id="IPR011249">
    <property type="entry name" value="Metalloenz_LuxS/M16"/>
</dbReference>
<keyword evidence="4" id="KW-1185">Reference proteome</keyword>
<dbReference type="PANTHER" id="PTHR11851:SF224">
    <property type="entry name" value="PROCESSING PROTEASE"/>
    <property type="match status" value="1"/>
</dbReference>
<dbReference type="RefSeq" id="WP_248361752.1">
    <property type="nucleotide sequence ID" value="NZ_AP025591.1"/>
</dbReference>
<name>A0ABM7WVT0_9BACT</name>
<dbReference type="Pfam" id="PF05193">
    <property type="entry name" value="Peptidase_M16_C"/>
    <property type="match status" value="1"/>
</dbReference>